<sequence>MKVLPPAYQGQLITAEVQRYKPQRRAMVDYVINTEELEQQCIIGKYRRKGLDSRAFNIQQALWQEGFNDQAHISVTEPLATLLEQHTWLQRKVNGQCLGNLLVQNNKRLAFLGESVALALNQLHKSKVAQQLGLPIWTTDNELAILRDRLTQAQTLLPALAECIDRVLSGCEKIAKNLNTTPNSINFLTVLETVSVHWDTLQQSIFWLWWLLLTKRYQTIVSQLQKCSTKLNQCYRAI</sequence>
<evidence type="ECO:0000313" key="2">
    <source>
        <dbReference type="Proteomes" id="UP000253728"/>
    </source>
</evidence>
<protein>
    <submittedName>
        <fullName evidence="1">Uncharacterized protein</fullName>
    </submittedName>
</protein>
<dbReference type="Proteomes" id="UP000253728">
    <property type="component" value="Unassembled WGS sequence"/>
</dbReference>
<reference evidence="1 2" key="1">
    <citation type="submission" date="2018-06" db="EMBL/GenBank/DDBJ databases">
        <authorList>
            <consortium name="Pathogen Informatics"/>
            <person name="Doyle S."/>
        </authorList>
    </citation>
    <scope>NUCLEOTIDE SEQUENCE [LARGE SCALE GENOMIC DNA]</scope>
    <source>
        <strain evidence="1 2">NCTC5908</strain>
    </source>
</reference>
<dbReference type="EMBL" id="UFSP01000001">
    <property type="protein sequence ID" value="SSY93767.1"/>
    <property type="molecule type" value="Genomic_DNA"/>
</dbReference>
<organism evidence="1 2">
    <name type="scientific">Aggregatibacter aphrophilus</name>
    <name type="common">Haemophilus aphrophilus</name>
    <dbReference type="NCBI Taxonomy" id="732"/>
    <lineage>
        <taxon>Bacteria</taxon>
        <taxon>Pseudomonadati</taxon>
        <taxon>Pseudomonadota</taxon>
        <taxon>Gammaproteobacteria</taxon>
        <taxon>Pasteurellales</taxon>
        <taxon>Pasteurellaceae</taxon>
        <taxon>Aggregatibacter</taxon>
    </lineage>
</organism>
<proteinExistence type="predicted"/>
<evidence type="ECO:0000313" key="1">
    <source>
        <dbReference type="EMBL" id="SSY93767.1"/>
    </source>
</evidence>
<accession>A0A336N456</accession>
<gene>
    <name evidence="1" type="ORF">NCTC5908_00541</name>
</gene>
<dbReference type="AlphaFoldDB" id="A0A336N456"/>
<name>A0A336N456_AGGAP</name>